<accession>A0AAP2YX61</accession>
<dbReference type="Proteomes" id="UP001320972">
    <property type="component" value="Unassembled WGS sequence"/>
</dbReference>
<evidence type="ECO:0000313" key="5">
    <source>
        <dbReference type="Proteomes" id="UP001321018"/>
    </source>
</evidence>
<dbReference type="Proteomes" id="UP001321018">
    <property type="component" value="Unassembled WGS sequence"/>
</dbReference>
<dbReference type="AlphaFoldDB" id="A0AAP2YX61"/>
<sequence>MDEFVAVCQDCDWEQPMPKREMAEHAKRVHEDERGHQVTLER</sequence>
<reference evidence="2 4" key="1">
    <citation type="submission" date="2022-09" db="EMBL/GenBank/DDBJ databases">
        <title>Enrichment on poylsaccharides allowed isolation of novel metabolic and taxonomic groups of Haloarchaea.</title>
        <authorList>
            <person name="Sorokin D.Y."/>
            <person name="Elcheninov A.G."/>
            <person name="Khizhniak T.V."/>
            <person name="Kolganova T.V."/>
            <person name="Kublanov I.V."/>
        </authorList>
    </citation>
    <scope>NUCLEOTIDE SEQUENCE</scope>
    <source>
        <strain evidence="3 4">AArc-m2/3/4</strain>
        <strain evidence="2">AArc-xg1-1</strain>
    </source>
</reference>
<proteinExistence type="predicted"/>
<feature type="region of interest" description="Disordered" evidence="1">
    <location>
        <begin position="22"/>
        <end position="42"/>
    </location>
</feature>
<comment type="caution">
    <text evidence="2">The sequence shown here is derived from an EMBL/GenBank/DDBJ whole genome shotgun (WGS) entry which is preliminary data.</text>
</comment>
<evidence type="ECO:0000313" key="3">
    <source>
        <dbReference type="EMBL" id="MCU4972803.1"/>
    </source>
</evidence>
<evidence type="ECO:0000313" key="2">
    <source>
        <dbReference type="EMBL" id="MCU4740549.1"/>
    </source>
</evidence>
<dbReference type="RefSeq" id="WP_338002395.1">
    <property type="nucleotide sequence ID" value="NZ_JAOPKA010000002.1"/>
</dbReference>
<evidence type="ECO:0000313" key="4">
    <source>
        <dbReference type="Proteomes" id="UP001320972"/>
    </source>
</evidence>
<dbReference type="EMBL" id="JAOPKA010000002">
    <property type="protein sequence ID" value="MCU4740549.1"/>
    <property type="molecule type" value="Genomic_DNA"/>
</dbReference>
<evidence type="ECO:0000256" key="1">
    <source>
        <dbReference type="SAM" id="MobiDB-lite"/>
    </source>
</evidence>
<name>A0AAP2YX61_9EURY</name>
<keyword evidence="4" id="KW-1185">Reference proteome</keyword>
<gene>
    <name evidence="3" type="ORF">OB955_08625</name>
    <name evidence="2" type="ORF">OB960_03945</name>
</gene>
<dbReference type="EMBL" id="JAOPKB010000003">
    <property type="protein sequence ID" value="MCU4972803.1"/>
    <property type="molecule type" value="Genomic_DNA"/>
</dbReference>
<organism evidence="2 5">
    <name type="scientific">Natronoglomus mannanivorans</name>
    <dbReference type="NCBI Taxonomy" id="2979990"/>
    <lineage>
        <taxon>Archaea</taxon>
        <taxon>Methanobacteriati</taxon>
        <taxon>Methanobacteriota</taxon>
        <taxon>Stenosarchaea group</taxon>
        <taxon>Halobacteria</taxon>
        <taxon>Halobacteriales</taxon>
        <taxon>Natrialbaceae</taxon>
        <taxon>Natronoglomus</taxon>
    </lineage>
</organism>
<protein>
    <submittedName>
        <fullName evidence="2">Uncharacterized protein</fullName>
    </submittedName>
</protein>